<name>A0A844XGT0_9SPHN</name>
<keyword evidence="3" id="KW-1185">Reference proteome</keyword>
<evidence type="ECO:0000313" key="2">
    <source>
        <dbReference type="EMBL" id="MWV28933.1"/>
    </source>
</evidence>
<feature type="transmembrane region" description="Helical" evidence="1">
    <location>
        <begin position="155"/>
        <end position="176"/>
    </location>
</feature>
<protein>
    <recommendedName>
        <fullName evidence="4">DUF1269 domain-containing protein</fullName>
    </recommendedName>
</protein>
<keyword evidence="1" id="KW-0812">Transmembrane</keyword>
<keyword evidence="1" id="KW-0472">Membrane</keyword>
<accession>A0A844XGT0</accession>
<reference evidence="2 3" key="2">
    <citation type="submission" date="2020-02" db="EMBL/GenBank/DDBJ databases">
        <title>Erythrobacter dongmakensis sp. nov., isolated from a tidal mudflat.</title>
        <authorList>
            <person name="Kim I.S."/>
        </authorList>
    </citation>
    <scope>NUCLEOTIDE SEQUENCE [LARGE SCALE GENOMIC DNA]</scope>
    <source>
        <strain evidence="2 3">GH3-10</strain>
    </source>
</reference>
<dbReference type="EMBL" id="WUBR01000003">
    <property type="protein sequence ID" value="MWV28933.1"/>
    <property type="molecule type" value="Genomic_DNA"/>
</dbReference>
<dbReference type="RefSeq" id="WP_160486578.1">
    <property type="nucleotide sequence ID" value="NZ_WUBR01000003.1"/>
</dbReference>
<dbReference type="AlphaFoldDB" id="A0A844XGT0"/>
<proteinExistence type="predicted"/>
<organism evidence="2 3">
    <name type="scientific">Aurantiacibacter rhizosphaerae</name>
    <dbReference type="NCBI Taxonomy" id="2691582"/>
    <lineage>
        <taxon>Bacteria</taxon>
        <taxon>Pseudomonadati</taxon>
        <taxon>Pseudomonadota</taxon>
        <taxon>Alphaproteobacteria</taxon>
        <taxon>Sphingomonadales</taxon>
        <taxon>Erythrobacteraceae</taxon>
        <taxon>Aurantiacibacter</taxon>
    </lineage>
</organism>
<keyword evidence="1" id="KW-1133">Transmembrane helix</keyword>
<comment type="caution">
    <text evidence="2">The sequence shown here is derived from an EMBL/GenBank/DDBJ whole genome shotgun (WGS) entry which is preliminary data.</text>
</comment>
<reference evidence="2 3" key="1">
    <citation type="submission" date="2019-12" db="EMBL/GenBank/DDBJ databases">
        <authorList>
            <person name="Lee S.D."/>
        </authorList>
    </citation>
    <scope>NUCLEOTIDE SEQUENCE [LARGE SCALE GENOMIC DNA]</scope>
    <source>
        <strain evidence="2 3">GH3-10</strain>
    </source>
</reference>
<evidence type="ECO:0008006" key="4">
    <source>
        <dbReference type="Google" id="ProtNLM"/>
    </source>
</evidence>
<sequence>MATATFFVIKSDQLIALNYLPDVCPVPVSAEWIDRGTDRNLSPSRVEQLLRTYHRKDPSPSVLRLRETAGIRAIFGIEHERNLFARAFADACARQEADRQRFLTAIYPAIADAQQAVDALVNAGVDQDAIAMLWNANRYMDPDLALPAGHSKGRVIGNVSAGGLAAAALGTAILIVPGIGPVAVAGAAVASALSSVATASGIIGATGAAMATMLSDDDVEDVAANHLEEQLRRGRIFVSVDKERCGVTSDTVGWLLETTGGWLV</sequence>
<dbReference type="Proteomes" id="UP000461409">
    <property type="component" value="Unassembled WGS sequence"/>
</dbReference>
<evidence type="ECO:0000256" key="1">
    <source>
        <dbReference type="SAM" id="Phobius"/>
    </source>
</evidence>
<gene>
    <name evidence="2" type="ORF">GRF63_13555</name>
</gene>
<feature type="transmembrane region" description="Helical" evidence="1">
    <location>
        <begin position="182"/>
        <end position="205"/>
    </location>
</feature>
<evidence type="ECO:0000313" key="3">
    <source>
        <dbReference type="Proteomes" id="UP000461409"/>
    </source>
</evidence>